<feature type="compositionally biased region" description="Low complexity" evidence="1">
    <location>
        <begin position="296"/>
        <end position="317"/>
    </location>
</feature>
<dbReference type="PANTHER" id="PTHR38588:SF1">
    <property type="entry name" value="BLL0334 PROTEIN"/>
    <property type="match status" value="1"/>
</dbReference>
<keyword evidence="2" id="KW-1133">Transmembrane helix</keyword>
<comment type="caution">
    <text evidence="3">The sequence shown here is derived from an EMBL/GenBank/DDBJ whole genome shotgun (WGS) entry which is preliminary data.</text>
</comment>
<dbReference type="InterPro" id="IPR023393">
    <property type="entry name" value="START-like_dom_sf"/>
</dbReference>
<keyword evidence="4" id="KW-1185">Reference proteome</keyword>
<feature type="compositionally biased region" description="Low complexity" evidence="1">
    <location>
        <begin position="328"/>
        <end position="351"/>
    </location>
</feature>
<dbReference type="EMBL" id="BAAAYN010000011">
    <property type="protein sequence ID" value="GAA3385376.1"/>
    <property type="molecule type" value="Genomic_DNA"/>
</dbReference>
<dbReference type="SUPFAM" id="SSF55961">
    <property type="entry name" value="Bet v1-like"/>
    <property type="match status" value="1"/>
</dbReference>
<evidence type="ECO:0000313" key="3">
    <source>
        <dbReference type="EMBL" id="GAA3385376.1"/>
    </source>
</evidence>
<keyword evidence="2" id="KW-0812">Transmembrane</keyword>
<dbReference type="CDD" id="cd07823">
    <property type="entry name" value="SRPBCC_5"/>
    <property type="match status" value="1"/>
</dbReference>
<organism evidence="3 4">
    <name type="scientific">Cryptosporangium minutisporangium</name>
    <dbReference type="NCBI Taxonomy" id="113569"/>
    <lineage>
        <taxon>Bacteria</taxon>
        <taxon>Bacillati</taxon>
        <taxon>Actinomycetota</taxon>
        <taxon>Actinomycetes</taxon>
        <taxon>Cryptosporangiales</taxon>
        <taxon>Cryptosporangiaceae</taxon>
        <taxon>Cryptosporangium</taxon>
    </lineage>
</organism>
<evidence type="ECO:0008006" key="5">
    <source>
        <dbReference type="Google" id="ProtNLM"/>
    </source>
</evidence>
<gene>
    <name evidence="3" type="ORF">GCM10020369_18640</name>
</gene>
<dbReference type="Gene3D" id="3.30.530.20">
    <property type="match status" value="1"/>
</dbReference>
<feature type="transmembrane region" description="Helical" evidence="2">
    <location>
        <begin position="416"/>
        <end position="431"/>
    </location>
</feature>
<sequence length="439" mass="43109">MQLDSAFDVTAPIDQVWSTLMDFERVAACLPGAQVLNTLSEDAYQVGMKIKLGPVTMQYKGQLEVVERHPEEHRATLRGKAKEARGQGTAEATAQLALTSDGTTTHGTVTANVNLSGRAAAMGQGVINTVTEQMMAQFATNLQAMLAAGDAPATAATAASSTATAGTAAPSDTAAGATAARKTTAKPAAAKTTGAKGTGAKSTAAKSTAAKAGKATTSDTAAPKAPAAKSARADATPSEDTGSTAAASPEAPRAGSGSDATPSGTPAKKAAPRKRAAAKATAHGDVTSANGSVVESPPVAADGSPAPAAAAADAPAAEIAGDFPRATPAEPIAADGGPAPAGTTPTDSTAAEPASGATTLSRPAAVGVAARPPAADPAPSRPAATFTPPAADDNALDALALARAIAEAQLREPKKAFGLLAIVAFLAYLLGKRRGRRAS</sequence>
<evidence type="ECO:0000313" key="4">
    <source>
        <dbReference type="Proteomes" id="UP001501676"/>
    </source>
</evidence>
<feature type="region of interest" description="Disordered" evidence="1">
    <location>
        <begin position="163"/>
        <end position="390"/>
    </location>
</feature>
<dbReference type="RefSeq" id="WP_345727598.1">
    <property type="nucleotide sequence ID" value="NZ_BAAAYN010000011.1"/>
</dbReference>
<keyword evidence="2" id="KW-0472">Membrane</keyword>
<name>A0ABP6SUH3_9ACTN</name>
<proteinExistence type="predicted"/>
<feature type="compositionally biased region" description="Low complexity" evidence="1">
    <location>
        <begin position="361"/>
        <end position="373"/>
    </location>
</feature>
<dbReference type="Proteomes" id="UP001501676">
    <property type="component" value="Unassembled WGS sequence"/>
</dbReference>
<dbReference type="PANTHER" id="PTHR38588">
    <property type="entry name" value="BLL0334 PROTEIN"/>
    <property type="match status" value="1"/>
</dbReference>
<accession>A0ABP6SUH3</accession>
<dbReference type="Pfam" id="PF06240">
    <property type="entry name" value="COXG"/>
    <property type="match status" value="1"/>
</dbReference>
<reference evidence="4" key="1">
    <citation type="journal article" date="2019" name="Int. J. Syst. Evol. Microbiol.">
        <title>The Global Catalogue of Microorganisms (GCM) 10K type strain sequencing project: providing services to taxonomists for standard genome sequencing and annotation.</title>
        <authorList>
            <consortium name="The Broad Institute Genomics Platform"/>
            <consortium name="The Broad Institute Genome Sequencing Center for Infectious Disease"/>
            <person name="Wu L."/>
            <person name="Ma J."/>
        </authorList>
    </citation>
    <scope>NUCLEOTIDE SEQUENCE [LARGE SCALE GENOMIC DNA]</scope>
    <source>
        <strain evidence="4">JCM 9458</strain>
    </source>
</reference>
<protein>
    <recommendedName>
        <fullName evidence="5">Carbon monoxide dehydrogenase</fullName>
    </recommendedName>
</protein>
<evidence type="ECO:0000256" key="2">
    <source>
        <dbReference type="SAM" id="Phobius"/>
    </source>
</evidence>
<evidence type="ECO:0000256" key="1">
    <source>
        <dbReference type="SAM" id="MobiDB-lite"/>
    </source>
</evidence>
<feature type="compositionally biased region" description="Low complexity" evidence="1">
    <location>
        <begin position="381"/>
        <end position="390"/>
    </location>
</feature>
<dbReference type="InterPro" id="IPR010419">
    <property type="entry name" value="CO_DH_gsu"/>
</dbReference>
<feature type="compositionally biased region" description="Low complexity" evidence="1">
    <location>
        <begin position="163"/>
        <end position="238"/>
    </location>
</feature>